<evidence type="ECO:0000259" key="1">
    <source>
        <dbReference type="Pfam" id="PF00188"/>
    </source>
</evidence>
<name>A0A0N5C206_STREA</name>
<dbReference type="InterPro" id="IPR035940">
    <property type="entry name" value="CAP_sf"/>
</dbReference>
<dbReference type="AlphaFoldDB" id="A0A0N5C206"/>
<dbReference type="Gene3D" id="3.40.33.10">
    <property type="entry name" value="CAP"/>
    <property type="match status" value="1"/>
</dbReference>
<dbReference type="WBParaSite" id="SPAL_0001202500.1">
    <property type="protein sequence ID" value="SPAL_0001202500.1"/>
    <property type="gene ID" value="SPAL_0001202500"/>
</dbReference>
<dbReference type="Pfam" id="PF00188">
    <property type="entry name" value="CAP"/>
    <property type="match status" value="1"/>
</dbReference>
<dbReference type="SUPFAM" id="SSF55797">
    <property type="entry name" value="PR-1-like"/>
    <property type="match status" value="1"/>
</dbReference>
<proteinExistence type="predicted"/>
<sequence length="231" mass="27561">MSFLDPTQRLITYVIQSNHNYPNTYKCWKTIFHRFEDALDFSLRSYCYIKFTPPTITKPPLAQKKFCVETYYRTLCYIRNPVTYDIWKAVWRYCNGGCYYKNNFNSARKHYYEEINLYRQIIGCPPIKLYGKLNVMAQHHADTMAKRNKLIPDKNRDYDELNVFAKFGHGIYLMKLIFDSIYFARPDYYQLNPKQTDIERLLSCKQNLIGFGMAKNGHGAYITIKFTSEPW</sequence>
<protein>
    <submittedName>
        <fullName evidence="3">SCP domain-containing protein</fullName>
    </submittedName>
</protein>
<feature type="domain" description="SCP" evidence="1">
    <location>
        <begin position="113"/>
        <end position="223"/>
    </location>
</feature>
<evidence type="ECO:0000313" key="3">
    <source>
        <dbReference type="WBParaSite" id="SPAL_0001202500.1"/>
    </source>
</evidence>
<keyword evidence="2" id="KW-1185">Reference proteome</keyword>
<organism evidence="2 3">
    <name type="scientific">Strongyloides papillosus</name>
    <name type="common">Intestinal threadworm</name>
    <dbReference type="NCBI Taxonomy" id="174720"/>
    <lineage>
        <taxon>Eukaryota</taxon>
        <taxon>Metazoa</taxon>
        <taxon>Ecdysozoa</taxon>
        <taxon>Nematoda</taxon>
        <taxon>Chromadorea</taxon>
        <taxon>Rhabditida</taxon>
        <taxon>Tylenchina</taxon>
        <taxon>Panagrolaimomorpha</taxon>
        <taxon>Strongyloidoidea</taxon>
        <taxon>Strongyloididae</taxon>
        <taxon>Strongyloides</taxon>
    </lineage>
</organism>
<evidence type="ECO:0000313" key="2">
    <source>
        <dbReference type="Proteomes" id="UP000046392"/>
    </source>
</evidence>
<reference evidence="3" key="1">
    <citation type="submission" date="2017-02" db="UniProtKB">
        <authorList>
            <consortium name="WormBaseParasite"/>
        </authorList>
    </citation>
    <scope>IDENTIFICATION</scope>
</reference>
<accession>A0A0N5C206</accession>
<dbReference type="Proteomes" id="UP000046392">
    <property type="component" value="Unplaced"/>
</dbReference>
<dbReference type="InterPro" id="IPR014044">
    <property type="entry name" value="CAP_dom"/>
</dbReference>